<dbReference type="Pfam" id="PF02195">
    <property type="entry name" value="ParB_N"/>
    <property type="match status" value="1"/>
</dbReference>
<dbReference type="InterPro" id="IPR003115">
    <property type="entry name" value="ParB_N"/>
</dbReference>
<dbReference type="GO" id="GO:0045881">
    <property type="term" value="P:positive regulation of sporulation resulting in formation of a cellular spore"/>
    <property type="evidence" value="ECO:0007669"/>
    <property type="project" value="TreeGrafter"/>
</dbReference>
<dbReference type="PANTHER" id="PTHR33375">
    <property type="entry name" value="CHROMOSOME-PARTITIONING PROTEIN PARB-RELATED"/>
    <property type="match status" value="1"/>
</dbReference>
<accession>A0A7Y0U2X7</accession>
<dbReference type="EMBL" id="JABCUR010000014">
    <property type="protein sequence ID" value="NMW65996.1"/>
    <property type="molecule type" value="Genomic_DNA"/>
</dbReference>
<dbReference type="Proteomes" id="UP000578252">
    <property type="component" value="Unassembled WGS sequence"/>
</dbReference>
<reference evidence="2 3" key="1">
    <citation type="submission" date="2020-04" db="EMBL/GenBank/DDBJ databases">
        <title>Antimicrobial susceptibility and clonality of vaginal-derived multi-drug resistant Mobiluncus isolates in China.</title>
        <authorList>
            <person name="Zhang X."/>
        </authorList>
    </citation>
    <scope>NUCLEOTIDE SEQUENCE [LARGE SCALE GENOMIC DNA]</scope>
    <source>
        <strain evidence="2 3">13</strain>
    </source>
</reference>
<comment type="caution">
    <text evidence="2">The sequence shown here is derived from an EMBL/GenBank/DDBJ whole genome shotgun (WGS) entry which is preliminary data.</text>
</comment>
<dbReference type="PANTHER" id="PTHR33375:SF1">
    <property type="entry name" value="CHROMOSOME-PARTITIONING PROTEIN PARB-RELATED"/>
    <property type="match status" value="1"/>
</dbReference>
<evidence type="ECO:0000313" key="2">
    <source>
        <dbReference type="EMBL" id="NMW65996.1"/>
    </source>
</evidence>
<dbReference type="GO" id="GO:0005694">
    <property type="term" value="C:chromosome"/>
    <property type="evidence" value="ECO:0007669"/>
    <property type="project" value="TreeGrafter"/>
</dbReference>
<dbReference type="AlphaFoldDB" id="A0A7Y0U2X7"/>
<dbReference type="Gene3D" id="3.90.1530.10">
    <property type="entry name" value="Conserved hypothetical protein from pyrococcus furiosus pfu- 392566-001, ParB domain"/>
    <property type="match status" value="1"/>
</dbReference>
<feature type="domain" description="ParB-like N-terminal" evidence="1">
    <location>
        <begin position="5"/>
        <end position="93"/>
    </location>
</feature>
<gene>
    <name evidence="2" type="ORF">HHJ78_10920</name>
</gene>
<sequence>MQTVQKFDVDRLQTFHDNPRRGNIDVIAKSLETRGQYRPIVVNIGKKTGRAYEILAGNHTFLAAKKLGWKQIEAVTVDVDEAGAAAIVVADNRIADLGTYNDETLQALLDVIDDPETVGYSLEDLSGLEDLAAADLDALAEEYGELQDDDMLGRISFLAPRDLVSVWNRRVKDDGGDPAATLRSLLAL</sequence>
<dbReference type="SUPFAM" id="SSF110849">
    <property type="entry name" value="ParB/Sulfiredoxin"/>
    <property type="match status" value="1"/>
</dbReference>
<dbReference type="SMART" id="SM00470">
    <property type="entry name" value="ParB"/>
    <property type="match status" value="1"/>
</dbReference>
<dbReference type="InterPro" id="IPR036086">
    <property type="entry name" value="ParB/Sulfiredoxin_sf"/>
</dbReference>
<name>A0A7Y0U2X7_9ACTO</name>
<dbReference type="RefSeq" id="WP_169772494.1">
    <property type="nucleotide sequence ID" value="NZ_JABCUR010000014.1"/>
</dbReference>
<dbReference type="InterPro" id="IPR050336">
    <property type="entry name" value="Chromosome_partition/occlusion"/>
</dbReference>
<evidence type="ECO:0000259" key="1">
    <source>
        <dbReference type="SMART" id="SM00470"/>
    </source>
</evidence>
<protein>
    <submittedName>
        <fullName evidence="2">ParB N-terminal domain-containing protein</fullName>
    </submittedName>
</protein>
<organism evidence="2 3">
    <name type="scientific">Mobiluncus mulieris</name>
    <dbReference type="NCBI Taxonomy" id="2052"/>
    <lineage>
        <taxon>Bacteria</taxon>
        <taxon>Bacillati</taxon>
        <taxon>Actinomycetota</taxon>
        <taxon>Actinomycetes</taxon>
        <taxon>Actinomycetales</taxon>
        <taxon>Actinomycetaceae</taxon>
        <taxon>Mobiluncus</taxon>
    </lineage>
</organism>
<dbReference type="GO" id="GO:0007059">
    <property type="term" value="P:chromosome segregation"/>
    <property type="evidence" value="ECO:0007669"/>
    <property type="project" value="TreeGrafter"/>
</dbReference>
<evidence type="ECO:0000313" key="3">
    <source>
        <dbReference type="Proteomes" id="UP000578252"/>
    </source>
</evidence>
<proteinExistence type="predicted"/>